<gene>
    <name evidence="1" type="ORF">CEXT_567651</name>
</gene>
<name>A0AAV4R1Y2_CAEEX</name>
<proteinExistence type="predicted"/>
<dbReference type="EMBL" id="BPLR01007186">
    <property type="protein sequence ID" value="GIY15044.1"/>
    <property type="molecule type" value="Genomic_DNA"/>
</dbReference>
<accession>A0AAV4R1Y2</accession>
<evidence type="ECO:0000313" key="2">
    <source>
        <dbReference type="Proteomes" id="UP001054945"/>
    </source>
</evidence>
<reference evidence="1 2" key="1">
    <citation type="submission" date="2021-06" db="EMBL/GenBank/DDBJ databases">
        <title>Caerostris extrusa draft genome.</title>
        <authorList>
            <person name="Kono N."/>
            <person name="Arakawa K."/>
        </authorList>
    </citation>
    <scope>NUCLEOTIDE SEQUENCE [LARGE SCALE GENOMIC DNA]</scope>
</reference>
<protein>
    <submittedName>
        <fullName evidence="1">Uncharacterized protein</fullName>
    </submittedName>
</protein>
<dbReference type="Proteomes" id="UP001054945">
    <property type="component" value="Unassembled WGS sequence"/>
</dbReference>
<comment type="caution">
    <text evidence="1">The sequence shown here is derived from an EMBL/GenBank/DDBJ whole genome shotgun (WGS) entry which is preliminary data.</text>
</comment>
<keyword evidence="2" id="KW-1185">Reference proteome</keyword>
<organism evidence="1 2">
    <name type="scientific">Caerostris extrusa</name>
    <name type="common">Bark spider</name>
    <name type="synonym">Caerostris bankana</name>
    <dbReference type="NCBI Taxonomy" id="172846"/>
    <lineage>
        <taxon>Eukaryota</taxon>
        <taxon>Metazoa</taxon>
        <taxon>Ecdysozoa</taxon>
        <taxon>Arthropoda</taxon>
        <taxon>Chelicerata</taxon>
        <taxon>Arachnida</taxon>
        <taxon>Araneae</taxon>
        <taxon>Araneomorphae</taxon>
        <taxon>Entelegynae</taxon>
        <taxon>Araneoidea</taxon>
        <taxon>Araneidae</taxon>
        <taxon>Caerostris</taxon>
    </lineage>
</organism>
<evidence type="ECO:0000313" key="1">
    <source>
        <dbReference type="EMBL" id="GIY15044.1"/>
    </source>
</evidence>
<dbReference type="AlphaFoldDB" id="A0AAV4R1Y2"/>
<sequence>MPKKLVHIKYIGYGGKHQRRFLICGICKISDAFPKLFYVGTFTNPEILPEHLGYVIGETIPVSKVLQGKSSGLLNPFTLHSFSAPRHFIHHLQQHPSIIHPYIYSCREEAGRRPRCGAIAPRDRNPN</sequence>